<sequence length="187" mass="21265">MRKNNRCLQRTSREIQSDKRLLERQEKELEEKIKKLAKAGQKEACTSLAKQLVQIRKQQTRNDSMTAHLNAIQAQNTNAYSAAKMAQVAGNATKVMKNMEKQFDYSKISKNLREYAAFQERFGLTDEMVNETLDSMLDVSGDEEETDAIVNQVLDELNIDMNAQVITNSAKMTDSDLENMLAKLHSS</sequence>
<dbReference type="Proteomes" id="UP000046393">
    <property type="component" value="Unplaced"/>
</dbReference>
<keyword evidence="2" id="KW-0175">Coiled coil</keyword>
<evidence type="ECO:0000256" key="2">
    <source>
        <dbReference type="SAM" id="Coils"/>
    </source>
</evidence>
<dbReference type="AlphaFoldDB" id="A0A0N5AVN0"/>
<reference evidence="4" key="1">
    <citation type="submission" date="2016-03" db="UniProtKB">
        <authorList>
            <consortium name="WormBaseParasite"/>
        </authorList>
    </citation>
    <scope>IDENTIFICATION</scope>
</reference>
<organism evidence="3 4">
    <name type="scientific">Syphacia muris</name>
    <dbReference type="NCBI Taxonomy" id="451379"/>
    <lineage>
        <taxon>Eukaryota</taxon>
        <taxon>Metazoa</taxon>
        <taxon>Ecdysozoa</taxon>
        <taxon>Nematoda</taxon>
        <taxon>Chromadorea</taxon>
        <taxon>Rhabditida</taxon>
        <taxon>Spirurina</taxon>
        <taxon>Oxyuridomorpha</taxon>
        <taxon>Oxyuroidea</taxon>
        <taxon>Oxyuridae</taxon>
        <taxon>Syphacia</taxon>
    </lineage>
</organism>
<protein>
    <submittedName>
        <fullName evidence="4">Charged multivesicular body protein 2b</fullName>
    </submittedName>
</protein>
<comment type="similarity">
    <text evidence="1">Belongs to the SNF7 family.</text>
</comment>
<dbReference type="PANTHER" id="PTHR10476">
    <property type="entry name" value="CHARGED MULTIVESICULAR BODY PROTEIN"/>
    <property type="match status" value="1"/>
</dbReference>
<dbReference type="InterPro" id="IPR005024">
    <property type="entry name" value="Snf7_fam"/>
</dbReference>
<dbReference type="GO" id="GO:0007034">
    <property type="term" value="P:vacuolar transport"/>
    <property type="evidence" value="ECO:0007669"/>
    <property type="project" value="InterPro"/>
</dbReference>
<dbReference type="WBParaSite" id="SMUV_0000895401-mRNA-1">
    <property type="protein sequence ID" value="SMUV_0000895401-mRNA-1"/>
    <property type="gene ID" value="SMUV_0000895401"/>
</dbReference>
<evidence type="ECO:0000256" key="1">
    <source>
        <dbReference type="ARBA" id="ARBA00006190"/>
    </source>
</evidence>
<evidence type="ECO:0000313" key="4">
    <source>
        <dbReference type="WBParaSite" id="SMUV_0000895401-mRNA-1"/>
    </source>
</evidence>
<evidence type="ECO:0000313" key="3">
    <source>
        <dbReference type="Proteomes" id="UP000046393"/>
    </source>
</evidence>
<accession>A0A0N5AVN0</accession>
<dbReference type="Gene3D" id="6.10.140.1230">
    <property type="match status" value="1"/>
</dbReference>
<name>A0A0N5AVN0_9BILA</name>
<proteinExistence type="inferred from homology"/>
<dbReference type="STRING" id="451379.A0A0N5AVN0"/>
<dbReference type="Pfam" id="PF03357">
    <property type="entry name" value="Snf7"/>
    <property type="match status" value="1"/>
</dbReference>
<keyword evidence="3" id="KW-1185">Reference proteome</keyword>
<feature type="coiled-coil region" evidence="2">
    <location>
        <begin position="5"/>
        <end position="42"/>
    </location>
</feature>